<name>A0A1A8Q0C0_9TELE</name>
<sequence length="67" mass="7566">SRAVTCCEPWTRPPRAPDPNPDLNLDLQSALSLHLQPWLHLSLPLVSWGLLRALRHGVHDHILPHLS</sequence>
<dbReference type="AlphaFoldDB" id="A0A1A8Q0C0"/>
<protein>
    <submittedName>
        <fullName evidence="2">Endothelial PAS domain protein 1</fullName>
    </submittedName>
</protein>
<accession>A0A1A8Q0C0</accession>
<proteinExistence type="predicted"/>
<feature type="non-terminal residue" evidence="2">
    <location>
        <position position="1"/>
    </location>
</feature>
<gene>
    <name evidence="2" type="primary">EPAS1</name>
</gene>
<dbReference type="EMBL" id="HAEI01003950">
    <property type="protein sequence ID" value="SBR86664.1"/>
    <property type="molecule type" value="Transcribed_RNA"/>
</dbReference>
<evidence type="ECO:0000313" key="2">
    <source>
        <dbReference type="EMBL" id="SBR86664.1"/>
    </source>
</evidence>
<feature type="compositionally biased region" description="Pro residues" evidence="1">
    <location>
        <begin position="11"/>
        <end position="20"/>
    </location>
</feature>
<feature type="non-terminal residue" evidence="2">
    <location>
        <position position="67"/>
    </location>
</feature>
<feature type="region of interest" description="Disordered" evidence="1">
    <location>
        <begin position="1"/>
        <end position="21"/>
    </location>
</feature>
<organism evidence="2">
    <name type="scientific">Nothobranchius rachovii</name>
    <name type="common">bluefin notho</name>
    <dbReference type="NCBI Taxonomy" id="451742"/>
    <lineage>
        <taxon>Eukaryota</taxon>
        <taxon>Metazoa</taxon>
        <taxon>Chordata</taxon>
        <taxon>Craniata</taxon>
        <taxon>Vertebrata</taxon>
        <taxon>Euteleostomi</taxon>
        <taxon>Actinopterygii</taxon>
        <taxon>Neopterygii</taxon>
        <taxon>Teleostei</taxon>
        <taxon>Neoteleostei</taxon>
        <taxon>Acanthomorphata</taxon>
        <taxon>Ovalentaria</taxon>
        <taxon>Atherinomorphae</taxon>
        <taxon>Cyprinodontiformes</taxon>
        <taxon>Nothobranchiidae</taxon>
        <taxon>Nothobranchius</taxon>
    </lineage>
</organism>
<reference evidence="2" key="2">
    <citation type="submission" date="2016-06" db="EMBL/GenBank/DDBJ databases">
        <title>The genome of a short-lived fish provides insights into sex chromosome evolution and the genetic control of aging.</title>
        <authorList>
            <person name="Reichwald K."/>
            <person name="Felder M."/>
            <person name="Petzold A."/>
            <person name="Koch P."/>
            <person name="Groth M."/>
            <person name="Platzer M."/>
        </authorList>
    </citation>
    <scope>NUCLEOTIDE SEQUENCE</scope>
    <source>
        <tissue evidence="2">Brain</tissue>
    </source>
</reference>
<reference evidence="2" key="1">
    <citation type="submission" date="2016-05" db="EMBL/GenBank/DDBJ databases">
        <authorList>
            <person name="Lavstsen T."/>
            <person name="Jespersen J.S."/>
        </authorList>
    </citation>
    <scope>NUCLEOTIDE SEQUENCE</scope>
    <source>
        <tissue evidence="2">Brain</tissue>
    </source>
</reference>
<evidence type="ECO:0000256" key="1">
    <source>
        <dbReference type="SAM" id="MobiDB-lite"/>
    </source>
</evidence>